<feature type="transmembrane region" description="Helical" evidence="8">
    <location>
        <begin position="225"/>
        <end position="245"/>
    </location>
</feature>
<keyword evidence="3" id="KW-0808">Transferase</keyword>
<dbReference type="InterPro" id="IPR002656">
    <property type="entry name" value="Acyl_transf_3_dom"/>
</dbReference>
<organism evidence="11 12">
    <name type="scientific">Alloalcanivorax marinus</name>
    <dbReference type="NCBI Taxonomy" id="1177169"/>
    <lineage>
        <taxon>Bacteria</taxon>
        <taxon>Pseudomonadati</taxon>
        <taxon>Pseudomonadota</taxon>
        <taxon>Gammaproteobacteria</taxon>
        <taxon>Oceanospirillales</taxon>
        <taxon>Alcanivoracaceae</taxon>
        <taxon>Alloalcanivorax</taxon>
    </lineage>
</organism>
<evidence type="ECO:0000256" key="1">
    <source>
        <dbReference type="ARBA" id="ARBA00004651"/>
    </source>
</evidence>
<evidence type="ECO:0000256" key="6">
    <source>
        <dbReference type="ARBA" id="ARBA00023136"/>
    </source>
</evidence>
<protein>
    <submittedName>
        <fullName evidence="11">Acyltransferase</fullName>
    </submittedName>
</protein>
<evidence type="ECO:0000313" key="11">
    <source>
        <dbReference type="EMBL" id="MCC4309455.1"/>
    </source>
</evidence>
<dbReference type="Pfam" id="PF19040">
    <property type="entry name" value="SGNH"/>
    <property type="match status" value="1"/>
</dbReference>
<comment type="caution">
    <text evidence="11">The sequence shown here is derived from an EMBL/GenBank/DDBJ whole genome shotgun (WGS) entry which is preliminary data.</text>
</comment>
<dbReference type="Gene3D" id="3.40.50.1110">
    <property type="entry name" value="SGNH hydrolase"/>
    <property type="match status" value="1"/>
</dbReference>
<evidence type="ECO:0000256" key="3">
    <source>
        <dbReference type="ARBA" id="ARBA00022679"/>
    </source>
</evidence>
<gene>
    <name evidence="11" type="ORF">LL252_12835</name>
</gene>
<evidence type="ECO:0000256" key="5">
    <source>
        <dbReference type="ARBA" id="ARBA00022989"/>
    </source>
</evidence>
<evidence type="ECO:0000259" key="10">
    <source>
        <dbReference type="Pfam" id="PF19040"/>
    </source>
</evidence>
<dbReference type="Proteomes" id="UP001108027">
    <property type="component" value="Unassembled WGS sequence"/>
</dbReference>
<dbReference type="RefSeq" id="WP_228234286.1">
    <property type="nucleotide sequence ID" value="NZ_JAJGNA010000016.1"/>
</dbReference>
<dbReference type="InterPro" id="IPR050879">
    <property type="entry name" value="Acyltransferase_3"/>
</dbReference>
<feature type="transmembrane region" description="Helical" evidence="8">
    <location>
        <begin position="167"/>
        <end position="187"/>
    </location>
</feature>
<dbReference type="InterPro" id="IPR043968">
    <property type="entry name" value="SGNH"/>
</dbReference>
<keyword evidence="4 8" id="KW-0812">Transmembrane</keyword>
<feature type="transmembrane region" description="Helical" evidence="8">
    <location>
        <begin position="12"/>
        <end position="37"/>
    </location>
</feature>
<dbReference type="GO" id="GO:0009103">
    <property type="term" value="P:lipopolysaccharide biosynthetic process"/>
    <property type="evidence" value="ECO:0007669"/>
    <property type="project" value="TreeGrafter"/>
</dbReference>
<keyword evidence="12" id="KW-1185">Reference proteome</keyword>
<keyword evidence="2" id="KW-1003">Cell membrane</keyword>
<feature type="transmembrane region" description="Helical" evidence="8">
    <location>
        <begin position="275"/>
        <end position="293"/>
    </location>
</feature>
<dbReference type="PANTHER" id="PTHR23028:SF53">
    <property type="entry name" value="ACYL_TRANSF_3 DOMAIN-CONTAINING PROTEIN"/>
    <property type="match status" value="1"/>
</dbReference>
<dbReference type="InterPro" id="IPR036514">
    <property type="entry name" value="SGNH_hydro_sf"/>
</dbReference>
<feature type="transmembrane region" description="Helical" evidence="8">
    <location>
        <begin position="193"/>
        <end position="213"/>
    </location>
</feature>
<evidence type="ECO:0000259" key="9">
    <source>
        <dbReference type="Pfam" id="PF01757"/>
    </source>
</evidence>
<evidence type="ECO:0000313" key="12">
    <source>
        <dbReference type="Proteomes" id="UP001108027"/>
    </source>
</evidence>
<keyword evidence="6 8" id="KW-0472">Membrane</keyword>
<name>A0A9Q3UNH8_9GAMM</name>
<keyword evidence="5 8" id="KW-1133">Transmembrane helix</keyword>
<feature type="transmembrane region" description="Helical" evidence="8">
    <location>
        <begin position="348"/>
        <end position="373"/>
    </location>
</feature>
<feature type="transmembrane region" description="Helical" evidence="8">
    <location>
        <begin position="251"/>
        <end position="268"/>
    </location>
</feature>
<keyword evidence="7 11" id="KW-0012">Acyltransferase</keyword>
<feature type="transmembrane region" description="Helical" evidence="8">
    <location>
        <begin position="106"/>
        <end position="125"/>
    </location>
</feature>
<dbReference type="AlphaFoldDB" id="A0A9Q3UNH8"/>
<feature type="domain" description="Acyltransferase 3" evidence="9">
    <location>
        <begin position="7"/>
        <end position="333"/>
    </location>
</feature>
<reference evidence="11" key="1">
    <citation type="submission" date="2021-10" db="EMBL/GenBank/DDBJ databases">
        <title>The diversity and Nitrogen Metabolism of Culturable Nitrate-Utilizing Bacteria Within the Oxygen Minimum Zone of the Changjiang (Yangtze River)Estuary.</title>
        <authorList>
            <person name="Zhang D."/>
            <person name="Zheng J."/>
            <person name="Liu S."/>
            <person name="He W."/>
        </authorList>
    </citation>
    <scope>NUCLEOTIDE SEQUENCE</scope>
    <source>
        <strain evidence="11">FXH-223</strain>
    </source>
</reference>
<dbReference type="GO" id="GO:0016747">
    <property type="term" value="F:acyltransferase activity, transferring groups other than amino-acyl groups"/>
    <property type="evidence" value="ECO:0007669"/>
    <property type="project" value="InterPro"/>
</dbReference>
<feature type="domain" description="SGNH" evidence="10">
    <location>
        <begin position="412"/>
        <end position="651"/>
    </location>
</feature>
<dbReference type="SUPFAM" id="SSF52266">
    <property type="entry name" value="SGNH hydrolase"/>
    <property type="match status" value="1"/>
</dbReference>
<evidence type="ECO:0000256" key="7">
    <source>
        <dbReference type="ARBA" id="ARBA00023315"/>
    </source>
</evidence>
<dbReference type="GO" id="GO:0016788">
    <property type="term" value="F:hydrolase activity, acting on ester bonds"/>
    <property type="evidence" value="ECO:0007669"/>
    <property type="project" value="UniProtKB-ARBA"/>
</dbReference>
<proteinExistence type="predicted"/>
<feature type="transmembrane region" description="Helical" evidence="8">
    <location>
        <begin position="313"/>
        <end position="336"/>
    </location>
</feature>
<evidence type="ECO:0000256" key="2">
    <source>
        <dbReference type="ARBA" id="ARBA00022475"/>
    </source>
</evidence>
<dbReference type="GO" id="GO:0005886">
    <property type="term" value="C:plasma membrane"/>
    <property type="evidence" value="ECO:0007669"/>
    <property type="project" value="UniProtKB-SubCell"/>
</dbReference>
<dbReference type="Pfam" id="PF01757">
    <property type="entry name" value="Acyl_transf_3"/>
    <property type="match status" value="1"/>
</dbReference>
<dbReference type="PANTHER" id="PTHR23028">
    <property type="entry name" value="ACETYLTRANSFERASE"/>
    <property type="match status" value="1"/>
</dbReference>
<comment type="subcellular location">
    <subcellularLocation>
        <location evidence="1">Cell membrane</location>
        <topology evidence="1">Multi-pass membrane protein</topology>
    </subcellularLocation>
</comment>
<feature type="transmembrane region" description="Helical" evidence="8">
    <location>
        <begin position="75"/>
        <end position="94"/>
    </location>
</feature>
<evidence type="ECO:0000256" key="8">
    <source>
        <dbReference type="SAM" id="Phobius"/>
    </source>
</evidence>
<evidence type="ECO:0000256" key="4">
    <source>
        <dbReference type="ARBA" id="ARBA00022692"/>
    </source>
</evidence>
<dbReference type="EMBL" id="JAJGNA010000016">
    <property type="protein sequence ID" value="MCC4309455.1"/>
    <property type="molecule type" value="Genomic_DNA"/>
</dbReference>
<feature type="transmembrane region" description="Helical" evidence="8">
    <location>
        <begin position="145"/>
        <end position="162"/>
    </location>
</feature>
<accession>A0A9Q3UNH8</accession>
<sequence>MSIAYRPEIDGLRCVAVMIVIFNHLSVPGFGGGYVGVDVFFVISGYLITEIIKSEKQIGAFSISSFYRRRIIRLAPAYFTVLFFTGLLSALLMLPAELEQFSKSALFSTFFAANFYMWHAVGGYFGTGADTTPLLHLWSLAVEEQFYLVWPASLLILMHFLGAKGRLLGVILVLLLLALAVSEYGAIHYRAAAYYLMPARAFELLIGAALAFSAKSIYKWFPRPLQVLSGFLGLCFVVYACLSFSGATWFPGLHALVPCLGTALIIVFVRQDDPLLGRVLASRVFVGIGKISYPAYLWHWPLIAFLNLCLIEINFFVGAAVVVATMLLSAATYVGIEKPARRFRKSGIGKVAVTGFVMPAMLSVLFCLSVFFFNGFPSRFDEELNRRAAAVLAHADLERGRCNEGPVAAPLGPDQCVLGKKKQGVDILLVGDSHANHFSGMIDILASKAGLRAYDITQSNTVFMVGVDRYYERDGEIVKHDNFRARNEVLKKDIIPEGYDYVVMAGSYVGYYNGLLSNDGNAPSHAETPAVMKAAMLATVQAVIESGAVPIIVKGAPTFDRNVSRCTLNNLRFGKNEECNLPRKEYEEKFAGWSALLDSLTEEFESLVVIDPAKVMCDQSWCYSELDGLPLYKDSNHLNYKGSMHIAEIYAREVGNPFSHD</sequence>